<comment type="caution">
    <text evidence="8">The sequence shown here is derived from an EMBL/GenBank/DDBJ whole genome shotgun (WGS) entry which is preliminary data.</text>
</comment>
<proteinExistence type="inferred from homology"/>
<feature type="transmembrane region" description="Helical" evidence="7">
    <location>
        <begin position="441"/>
        <end position="462"/>
    </location>
</feature>
<reference evidence="9" key="1">
    <citation type="journal article" date="2019" name="Int. J. Syst. Evol. Microbiol.">
        <title>The Global Catalogue of Microorganisms (GCM) 10K type strain sequencing project: providing services to taxonomists for standard genome sequencing and annotation.</title>
        <authorList>
            <consortium name="The Broad Institute Genomics Platform"/>
            <consortium name="The Broad Institute Genome Sequencing Center for Infectious Disease"/>
            <person name="Wu L."/>
            <person name="Ma J."/>
        </authorList>
    </citation>
    <scope>NUCLEOTIDE SEQUENCE [LARGE SCALE GENOMIC DNA]</scope>
    <source>
        <strain evidence="9">NCAIM B.02333</strain>
    </source>
</reference>
<keyword evidence="3" id="KW-1003">Cell membrane</keyword>
<organism evidence="8 9">
    <name type="scientific">Aquipuribacter hungaricus</name>
    <dbReference type="NCBI Taxonomy" id="545624"/>
    <lineage>
        <taxon>Bacteria</taxon>
        <taxon>Bacillati</taxon>
        <taxon>Actinomycetota</taxon>
        <taxon>Actinomycetes</taxon>
        <taxon>Micrococcales</taxon>
        <taxon>Intrasporangiaceae</taxon>
        <taxon>Aquipuribacter</taxon>
    </lineage>
</organism>
<evidence type="ECO:0000313" key="9">
    <source>
        <dbReference type="Proteomes" id="UP001595685"/>
    </source>
</evidence>
<dbReference type="Pfam" id="PF13440">
    <property type="entry name" value="Polysacc_synt_3"/>
    <property type="match status" value="1"/>
</dbReference>
<feature type="transmembrane region" description="Helical" evidence="7">
    <location>
        <begin position="118"/>
        <end position="140"/>
    </location>
</feature>
<dbReference type="PANTHER" id="PTHR30250:SF10">
    <property type="entry name" value="LIPOPOLYSACCHARIDE BIOSYNTHESIS PROTEIN WZXC"/>
    <property type="match status" value="1"/>
</dbReference>
<keyword evidence="9" id="KW-1185">Reference proteome</keyword>
<feature type="transmembrane region" description="Helical" evidence="7">
    <location>
        <begin position="356"/>
        <end position="377"/>
    </location>
</feature>
<evidence type="ECO:0000313" key="8">
    <source>
        <dbReference type="EMBL" id="MFC3688990.1"/>
    </source>
</evidence>
<evidence type="ECO:0000256" key="3">
    <source>
        <dbReference type="ARBA" id="ARBA00022475"/>
    </source>
</evidence>
<feature type="transmembrane region" description="Helical" evidence="7">
    <location>
        <begin position="383"/>
        <end position="404"/>
    </location>
</feature>
<comment type="subcellular location">
    <subcellularLocation>
        <location evidence="1">Cell membrane</location>
        <topology evidence="1">Multi-pass membrane protein</topology>
    </subcellularLocation>
</comment>
<evidence type="ECO:0000256" key="4">
    <source>
        <dbReference type="ARBA" id="ARBA00022692"/>
    </source>
</evidence>
<evidence type="ECO:0000256" key="1">
    <source>
        <dbReference type="ARBA" id="ARBA00004651"/>
    </source>
</evidence>
<dbReference type="InterPro" id="IPR050833">
    <property type="entry name" value="Poly_Biosynth_Transport"/>
</dbReference>
<evidence type="ECO:0000256" key="2">
    <source>
        <dbReference type="ARBA" id="ARBA00007430"/>
    </source>
</evidence>
<comment type="similarity">
    <text evidence="2">Belongs to the polysaccharide synthase family.</text>
</comment>
<evidence type="ECO:0000256" key="5">
    <source>
        <dbReference type="ARBA" id="ARBA00022989"/>
    </source>
</evidence>
<accession>A0ABV7WHL7</accession>
<feature type="transmembrane region" description="Helical" evidence="7">
    <location>
        <begin position="291"/>
        <end position="314"/>
    </location>
</feature>
<dbReference type="PANTHER" id="PTHR30250">
    <property type="entry name" value="PST FAMILY PREDICTED COLANIC ACID TRANSPORTER"/>
    <property type="match status" value="1"/>
</dbReference>
<dbReference type="Proteomes" id="UP001595685">
    <property type="component" value="Unassembled WGS sequence"/>
</dbReference>
<sequence>MTAAGGERQRALRNVGWSAVQRWTVRLAGVVTFVVLGRLLEPGEIGLATLAVAVVGLLAVVADLGMTTFLVQADEADRRTTSTVFWTALGLGCTGAGLLALVAGPVAAALDEPDAAPVLRALAGGLVLTSLTVVPAALMLRAMRFRAMAGRGVGAALVSAAVGIGLAVAGAGVWALVAQNLVQNAVSLVWFWVAARWWPSATFSRPALREAWRFGSALLGINLVQALRDRADGVLIGSLGGLDLLGYWAVATRLLGLLHEVTMSVMDHVALPLFVRLRDDLPRFERGYETAGALSTAALAPLVAVLAAVSPVVVPGLFGQQWEPSVLPAQLLAVAYGVGAVGYFNRSALLAFRRSGTAWAVAVGSLVLHVVVLLVAAPAGLPVLAAALGAAQVLTVVGSAVVLRRTVGVGLRAYDRSVRALLCAAVSVGPMLLVTGTVPGWGGAVLAGTVGLGIYAGLLWLVDRSLVREGVSDIRGILRRRATAVPATAR</sequence>
<feature type="transmembrane region" description="Helical" evidence="7">
    <location>
        <begin position="152"/>
        <end position="175"/>
    </location>
</feature>
<protein>
    <submittedName>
        <fullName evidence="8">Lipopolysaccharide biosynthesis protein</fullName>
    </submittedName>
</protein>
<feature type="transmembrane region" description="Helical" evidence="7">
    <location>
        <begin position="416"/>
        <end position="435"/>
    </location>
</feature>
<feature type="transmembrane region" description="Helical" evidence="7">
    <location>
        <begin position="46"/>
        <end position="71"/>
    </location>
</feature>
<keyword evidence="5 7" id="KW-1133">Transmembrane helix</keyword>
<keyword evidence="6 7" id="KW-0472">Membrane</keyword>
<evidence type="ECO:0000256" key="7">
    <source>
        <dbReference type="SAM" id="Phobius"/>
    </source>
</evidence>
<feature type="transmembrane region" description="Helical" evidence="7">
    <location>
        <begin position="326"/>
        <end position="344"/>
    </location>
</feature>
<dbReference type="EMBL" id="JBHRWW010000007">
    <property type="protein sequence ID" value="MFC3688990.1"/>
    <property type="molecule type" value="Genomic_DNA"/>
</dbReference>
<dbReference type="RefSeq" id="WP_340292291.1">
    <property type="nucleotide sequence ID" value="NZ_JBBEOI010000066.1"/>
</dbReference>
<gene>
    <name evidence="8" type="ORF">ACFOLH_11615</name>
</gene>
<name>A0ABV7WHL7_9MICO</name>
<dbReference type="CDD" id="cd13127">
    <property type="entry name" value="MATE_tuaB_like"/>
    <property type="match status" value="1"/>
</dbReference>
<feature type="transmembrane region" description="Helical" evidence="7">
    <location>
        <begin position="23"/>
        <end position="40"/>
    </location>
</feature>
<evidence type="ECO:0000256" key="6">
    <source>
        <dbReference type="ARBA" id="ARBA00023136"/>
    </source>
</evidence>
<keyword evidence="4 7" id="KW-0812">Transmembrane</keyword>
<feature type="transmembrane region" description="Helical" evidence="7">
    <location>
        <begin position="83"/>
        <end position="106"/>
    </location>
</feature>